<feature type="domain" description="FDX-ACB" evidence="18">
    <location>
        <begin position="706"/>
        <end position="799"/>
    </location>
</feature>
<evidence type="ECO:0000256" key="9">
    <source>
        <dbReference type="ARBA" id="ARBA00022840"/>
    </source>
</evidence>
<sequence>MKVSYKWLKEYIDFDYTPEELAEKLTLAGLEVDGVEYKGRDIQDIVIGKITEKKEHENADKLSVCKVEVGKSEDLQIVCGAKNMSVGDKVPVALVGTTMPNGMEIKKAKLRGVTSYGMMCSTNELNLPDDGVDGLFILEGDVKVGNKLVNELEIDDIVIELDLTPNFAHCLSMIGVAREISAIIDKDIKYPEVKVEEIEESIEDWVDIKVEALDLCPRYAGRVITGVEISDSPLWLKKKLEAVGIRPINNIVDITNFILMELGQPLHAFDYDKLVDNKIIVRRAKADERLVTLDEEERDLNEEMLVIADGEKAVCVAGVMGGTNSEVDSRTKTIFLESANFNPGSVRKTSRKLSIHSDASHRFERGVDINIVEYALDRAAQLIAELSGGKIVKGIKDIYPNKVEDKIIELRPKRVSNLLGEEFAKIKIKKLLERLHFGVEDKGDKLAVTIPAYRVDVEEEIDLVEEVARLYGYDKLPAVDPSGDIIQGKKSWKQQVKDKTRILLSKLGLFEVQNYSFINPDFFDKINLPKDSFIRDRIELSNPLGKEYSILRTTLIPGLLNNVLLNDNRKIENIELFELGKVFIPSEGKELPIEELKLAAAIMKDDLEDIWNVNASGFFYLKGILENYFDSLGIRDVEFEVGKHPTMHPGRTAKIKVNDDVLGYLGEVHPDVQENYKFENRVTIFELDFNLIVDNATAQRNYNPLPKYPVSTRDIALVVSEDINTKQIEDIILSMGSKILESVELFDLYQGEQVEAGYKSLAYSLIYRVSDRTLTDDEVNSVQGKIEKELDSKLGAKIRE</sequence>
<evidence type="ECO:0000256" key="7">
    <source>
        <dbReference type="ARBA" id="ARBA00022723"/>
    </source>
</evidence>
<name>A0A4R8H341_9FIRM</name>
<dbReference type="FunFam" id="3.50.40.10:FF:000001">
    <property type="entry name" value="Phenylalanine--tRNA ligase beta subunit"/>
    <property type="match status" value="1"/>
</dbReference>
<evidence type="ECO:0000256" key="15">
    <source>
        <dbReference type="HAMAP-Rule" id="MF_00283"/>
    </source>
</evidence>
<dbReference type="FunFam" id="2.40.50.140:FF:000045">
    <property type="entry name" value="Phenylalanine--tRNA ligase beta subunit"/>
    <property type="match status" value="1"/>
</dbReference>
<dbReference type="Pfam" id="PF03147">
    <property type="entry name" value="FDX-ACB"/>
    <property type="match status" value="1"/>
</dbReference>
<dbReference type="SUPFAM" id="SSF50249">
    <property type="entry name" value="Nucleic acid-binding proteins"/>
    <property type="match status" value="1"/>
</dbReference>
<dbReference type="FunFam" id="3.30.70.380:FF:000001">
    <property type="entry name" value="Phenylalanine--tRNA ligase beta subunit"/>
    <property type="match status" value="1"/>
</dbReference>
<comment type="cofactor">
    <cofactor evidence="15">
        <name>Mg(2+)</name>
        <dbReference type="ChEBI" id="CHEBI:18420"/>
    </cofactor>
    <text evidence="15">Binds 2 magnesium ions per tetramer.</text>
</comment>
<dbReference type="Gene3D" id="3.30.56.10">
    <property type="match status" value="2"/>
</dbReference>
<comment type="catalytic activity">
    <reaction evidence="14 15">
        <text>tRNA(Phe) + L-phenylalanine + ATP = L-phenylalanyl-tRNA(Phe) + AMP + diphosphate + H(+)</text>
        <dbReference type="Rhea" id="RHEA:19413"/>
        <dbReference type="Rhea" id="RHEA-COMP:9668"/>
        <dbReference type="Rhea" id="RHEA-COMP:9699"/>
        <dbReference type="ChEBI" id="CHEBI:15378"/>
        <dbReference type="ChEBI" id="CHEBI:30616"/>
        <dbReference type="ChEBI" id="CHEBI:33019"/>
        <dbReference type="ChEBI" id="CHEBI:58095"/>
        <dbReference type="ChEBI" id="CHEBI:78442"/>
        <dbReference type="ChEBI" id="CHEBI:78531"/>
        <dbReference type="ChEBI" id="CHEBI:456215"/>
        <dbReference type="EC" id="6.1.1.20"/>
    </reaction>
</comment>
<dbReference type="GO" id="GO:0140096">
    <property type="term" value="F:catalytic activity, acting on a protein"/>
    <property type="evidence" value="ECO:0007669"/>
    <property type="project" value="UniProtKB-ARBA"/>
</dbReference>
<dbReference type="Gene3D" id="2.40.50.140">
    <property type="entry name" value="Nucleic acid-binding proteins"/>
    <property type="match status" value="1"/>
</dbReference>
<dbReference type="Pfam" id="PF03483">
    <property type="entry name" value="B3_4"/>
    <property type="match status" value="1"/>
</dbReference>
<evidence type="ECO:0000256" key="5">
    <source>
        <dbReference type="ARBA" id="ARBA00022555"/>
    </source>
</evidence>
<dbReference type="PANTHER" id="PTHR10947">
    <property type="entry name" value="PHENYLALANYL-TRNA SYNTHETASE BETA CHAIN AND LEUCINE-RICH REPEAT-CONTAINING PROTEIN 47"/>
    <property type="match status" value="1"/>
</dbReference>
<feature type="domain" description="B5" evidence="19">
    <location>
        <begin position="403"/>
        <end position="478"/>
    </location>
</feature>
<dbReference type="AlphaFoldDB" id="A0A4R8H341"/>
<dbReference type="GO" id="GO:0009328">
    <property type="term" value="C:phenylalanine-tRNA ligase complex"/>
    <property type="evidence" value="ECO:0007669"/>
    <property type="project" value="TreeGrafter"/>
</dbReference>
<dbReference type="InterPro" id="IPR033714">
    <property type="entry name" value="tRNA_bind_bactPheRS"/>
</dbReference>
<feature type="binding site" evidence="15">
    <location>
        <position position="465"/>
    </location>
    <ligand>
        <name>Mg(2+)</name>
        <dbReference type="ChEBI" id="CHEBI:18420"/>
        <note>shared with alpha subunit</note>
    </ligand>
</feature>
<dbReference type="InterPro" id="IPR009061">
    <property type="entry name" value="DNA-bd_dom_put_sf"/>
</dbReference>
<dbReference type="SUPFAM" id="SSF55681">
    <property type="entry name" value="Class II aaRS and biotin synthetases"/>
    <property type="match status" value="1"/>
</dbReference>
<dbReference type="GO" id="GO:0000049">
    <property type="term" value="F:tRNA binding"/>
    <property type="evidence" value="ECO:0007669"/>
    <property type="project" value="UniProtKB-UniRule"/>
</dbReference>
<evidence type="ECO:0000256" key="4">
    <source>
        <dbReference type="ARBA" id="ARBA00022490"/>
    </source>
</evidence>
<evidence type="ECO:0000256" key="10">
    <source>
        <dbReference type="ARBA" id="ARBA00022842"/>
    </source>
</evidence>
<evidence type="ECO:0000256" key="8">
    <source>
        <dbReference type="ARBA" id="ARBA00022741"/>
    </source>
</evidence>
<dbReference type="Gene3D" id="3.30.930.10">
    <property type="entry name" value="Bira Bifunctional Protein, Domain 2"/>
    <property type="match status" value="1"/>
</dbReference>
<dbReference type="SMART" id="SM00873">
    <property type="entry name" value="B3_4"/>
    <property type="match status" value="1"/>
</dbReference>
<dbReference type="GO" id="GO:0000287">
    <property type="term" value="F:magnesium ion binding"/>
    <property type="evidence" value="ECO:0007669"/>
    <property type="project" value="UniProtKB-UniRule"/>
</dbReference>
<dbReference type="PROSITE" id="PS50886">
    <property type="entry name" value="TRBD"/>
    <property type="match status" value="1"/>
</dbReference>
<dbReference type="PANTHER" id="PTHR10947:SF0">
    <property type="entry name" value="PHENYLALANINE--TRNA LIGASE BETA SUBUNIT"/>
    <property type="match status" value="1"/>
</dbReference>
<dbReference type="CDD" id="cd00769">
    <property type="entry name" value="PheRS_beta_core"/>
    <property type="match status" value="1"/>
</dbReference>
<comment type="caution">
    <text evidence="20">The sequence shown here is derived from an EMBL/GenBank/DDBJ whole genome shotgun (WGS) entry which is preliminary data.</text>
</comment>
<evidence type="ECO:0000256" key="2">
    <source>
        <dbReference type="ARBA" id="ARBA00008653"/>
    </source>
</evidence>
<dbReference type="InterPro" id="IPR036690">
    <property type="entry name" value="Fdx_antiC-bd_sf"/>
</dbReference>
<keyword evidence="5 16" id="KW-0820">tRNA-binding</keyword>
<dbReference type="InterPro" id="IPR005147">
    <property type="entry name" value="tRNA_synthase_B5-dom"/>
</dbReference>
<evidence type="ECO:0000313" key="20">
    <source>
        <dbReference type="EMBL" id="TDX49088.1"/>
    </source>
</evidence>
<evidence type="ECO:0000256" key="16">
    <source>
        <dbReference type="PROSITE-ProRule" id="PRU00209"/>
    </source>
</evidence>
<dbReference type="InterPro" id="IPR004532">
    <property type="entry name" value="Phe-tRNA-ligase_IIc_bsu_bact"/>
</dbReference>
<dbReference type="SMART" id="SM00896">
    <property type="entry name" value="FDX-ACB"/>
    <property type="match status" value="1"/>
</dbReference>
<evidence type="ECO:0000259" key="19">
    <source>
        <dbReference type="PROSITE" id="PS51483"/>
    </source>
</evidence>
<dbReference type="Pfam" id="PF01588">
    <property type="entry name" value="tRNA_bind"/>
    <property type="match status" value="1"/>
</dbReference>
<feature type="domain" description="TRNA-binding" evidence="17">
    <location>
        <begin position="39"/>
        <end position="149"/>
    </location>
</feature>
<dbReference type="InterPro" id="IPR005146">
    <property type="entry name" value="B3/B4_tRNA-bd"/>
</dbReference>
<evidence type="ECO:0000313" key="21">
    <source>
        <dbReference type="Proteomes" id="UP000295832"/>
    </source>
</evidence>
<dbReference type="InterPro" id="IPR045864">
    <property type="entry name" value="aa-tRNA-synth_II/BPL/LPL"/>
</dbReference>
<evidence type="ECO:0000256" key="14">
    <source>
        <dbReference type="ARBA" id="ARBA00049255"/>
    </source>
</evidence>
<keyword evidence="21" id="KW-1185">Reference proteome</keyword>
<evidence type="ECO:0000256" key="12">
    <source>
        <dbReference type="ARBA" id="ARBA00022917"/>
    </source>
</evidence>
<protein>
    <recommendedName>
        <fullName evidence="15">Phenylalanine--tRNA ligase beta subunit</fullName>
        <ecNumber evidence="15">6.1.1.20</ecNumber>
    </recommendedName>
    <alternativeName>
        <fullName evidence="15">Phenylalanyl-tRNA synthetase beta subunit</fullName>
        <shortName evidence="15">PheRS</shortName>
    </alternativeName>
</protein>
<evidence type="ECO:0000256" key="6">
    <source>
        <dbReference type="ARBA" id="ARBA00022598"/>
    </source>
</evidence>
<keyword evidence="10 15" id="KW-0460">Magnesium</keyword>
<dbReference type="Gene3D" id="3.30.70.380">
    <property type="entry name" value="Ferrodoxin-fold anticodon-binding domain"/>
    <property type="match status" value="1"/>
</dbReference>
<evidence type="ECO:0000259" key="18">
    <source>
        <dbReference type="PROSITE" id="PS51447"/>
    </source>
</evidence>
<dbReference type="InterPro" id="IPR020825">
    <property type="entry name" value="Phe-tRNA_synthase-like_B3/B4"/>
</dbReference>
<dbReference type="PROSITE" id="PS51447">
    <property type="entry name" value="FDX_ACB"/>
    <property type="match status" value="1"/>
</dbReference>
<dbReference type="HAMAP" id="MF_00283">
    <property type="entry name" value="Phe_tRNA_synth_beta1"/>
    <property type="match status" value="1"/>
</dbReference>
<reference evidence="20 21" key="1">
    <citation type="submission" date="2019-03" db="EMBL/GenBank/DDBJ databases">
        <title>Subsurface microbial communities from deep shales in Ohio and West Virginia, USA.</title>
        <authorList>
            <person name="Wrighton K."/>
        </authorList>
    </citation>
    <scope>NUCLEOTIDE SEQUENCE [LARGE SCALE GENOMIC DNA]</scope>
    <source>
        <strain evidence="20 21">MSL 6dP</strain>
    </source>
</reference>
<dbReference type="EMBL" id="SOEG01000021">
    <property type="protein sequence ID" value="TDX49088.1"/>
    <property type="molecule type" value="Genomic_DNA"/>
</dbReference>
<dbReference type="GO" id="GO:0016740">
    <property type="term" value="F:transferase activity"/>
    <property type="evidence" value="ECO:0007669"/>
    <property type="project" value="UniProtKB-ARBA"/>
</dbReference>
<dbReference type="InterPro" id="IPR002547">
    <property type="entry name" value="tRNA-bd_dom"/>
</dbReference>
<accession>A0A4R8H341</accession>
<dbReference type="SUPFAM" id="SSF54991">
    <property type="entry name" value="Anticodon-binding domain of PheRS"/>
    <property type="match status" value="1"/>
</dbReference>
<gene>
    <name evidence="15" type="primary">pheT</name>
    <name evidence="20" type="ORF">C7959_12151</name>
</gene>
<keyword evidence="7 15" id="KW-0479">Metal-binding</keyword>
<keyword evidence="12 15" id="KW-0648">Protein biosynthesis</keyword>
<keyword evidence="6 15" id="KW-0436">Ligase</keyword>
<dbReference type="Proteomes" id="UP000295832">
    <property type="component" value="Unassembled WGS sequence"/>
</dbReference>
<dbReference type="PROSITE" id="PS51483">
    <property type="entry name" value="B5"/>
    <property type="match status" value="1"/>
</dbReference>
<dbReference type="GO" id="GO:0004826">
    <property type="term" value="F:phenylalanine-tRNA ligase activity"/>
    <property type="evidence" value="ECO:0007669"/>
    <property type="project" value="UniProtKB-UniRule"/>
</dbReference>
<keyword evidence="11 16" id="KW-0694">RNA-binding</keyword>
<dbReference type="SUPFAM" id="SSF56037">
    <property type="entry name" value="PheT/TilS domain"/>
    <property type="match status" value="1"/>
</dbReference>
<evidence type="ECO:0000256" key="1">
    <source>
        <dbReference type="ARBA" id="ARBA00004496"/>
    </source>
</evidence>
<comment type="similarity">
    <text evidence="2 15">Belongs to the phenylalanyl-tRNA synthetase beta subunit family. Type 1 subfamily.</text>
</comment>
<proteinExistence type="inferred from homology"/>
<keyword evidence="9 15" id="KW-0067">ATP-binding</keyword>
<evidence type="ECO:0000256" key="11">
    <source>
        <dbReference type="ARBA" id="ARBA00022884"/>
    </source>
</evidence>
<dbReference type="InterPro" id="IPR045060">
    <property type="entry name" value="Phe-tRNA-ligase_IIc_bsu"/>
</dbReference>
<dbReference type="CDD" id="cd02796">
    <property type="entry name" value="tRNA_bind_bactPheRS"/>
    <property type="match status" value="1"/>
</dbReference>
<dbReference type="Pfam" id="PF03484">
    <property type="entry name" value="B5"/>
    <property type="match status" value="1"/>
</dbReference>
<dbReference type="InterPro" id="IPR005121">
    <property type="entry name" value="Fdx_antiC-bd"/>
</dbReference>
<dbReference type="NCBIfam" id="TIGR00472">
    <property type="entry name" value="pheT_bact"/>
    <property type="match status" value="1"/>
</dbReference>
<comment type="subcellular location">
    <subcellularLocation>
        <location evidence="1 15">Cytoplasm</location>
    </subcellularLocation>
</comment>
<keyword evidence="4 15" id="KW-0963">Cytoplasm</keyword>
<feature type="binding site" evidence="15">
    <location>
        <position position="456"/>
    </location>
    <ligand>
        <name>Mg(2+)</name>
        <dbReference type="ChEBI" id="CHEBI:18420"/>
        <note>shared with alpha subunit</note>
    </ligand>
</feature>
<keyword evidence="8 15" id="KW-0547">Nucleotide-binding</keyword>
<dbReference type="SUPFAM" id="SSF46955">
    <property type="entry name" value="Putative DNA-binding domain"/>
    <property type="match status" value="1"/>
</dbReference>
<dbReference type="InterPro" id="IPR012340">
    <property type="entry name" value="NA-bd_OB-fold"/>
</dbReference>
<dbReference type="GO" id="GO:0005524">
    <property type="term" value="F:ATP binding"/>
    <property type="evidence" value="ECO:0007669"/>
    <property type="project" value="UniProtKB-UniRule"/>
</dbReference>
<dbReference type="Pfam" id="PF17759">
    <property type="entry name" value="tRNA_synthFbeta"/>
    <property type="match status" value="1"/>
</dbReference>
<dbReference type="SMART" id="SM00874">
    <property type="entry name" value="B5"/>
    <property type="match status" value="1"/>
</dbReference>
<dbReference type="InterPro" id="IPR041616">
    <property type="entry name" value="PheRS_beta_core"/>
</dbReference>
<organism evidence="20 21">
    <name type="scientific">Orenia marismortui</name>
    <dbReference type="NCBI Taxonomy" id="46469"/>
    <lineage>
        <taxon>Bacteria</taxon>
        <taxon>Bacillati</taxon>
        <taxon>Bacillota</taxon>
        <taxon>Clostridia</taxon>
        <taxon>Halanaerobiales</taxon>
        <taxon>Halobacteroidaceae</taxon>
        <taxon>Orenia</taxon>
    </lineage>
</organism>
<evidence type="ECO:0000259" key="17">
    <source>
        <dbReference type="PROSITE" id="PS50886"/>
    </source>
</evidence>
<feature type="binding site" evidence="15">
    <location>
        <position position="466"/>
    </location>
    <ligand>
        <name>Mg(2+)</name>
        <dbReference type="ChEBI" id="CHEBI:18420"/>
        <note>shared with alpha subunit</note>
    </ligand>
</feature>
<evidence type="ECO:0000256" key="3">
    <source>
        <dbReference type="ARBA" id="ARBA00011209"/>
    </source>
</evidence>
<dbReference type="RefSeq" id="WP_134117607.1">
    <property type="nucleotide sequence ID" value="NZ_SOEG01000021.1"/>
</dbReference>
<feature type="binding site" evidence="15">
    <location>
        <position position="462"/>
    </location>
    <ligand>
        <name>Mg(2+)</name>
        <dbReference type="ChEBI" id="CHEBI:18420"/>
        <note>shared with alpha subunit</note>
    </ligand>
</feature>
<evidence type="ECO:0000256" key="13">
    <source>
        <dbReference type="ARBA" id="ARBA00023146"/>
    </source>
</evidence>
<comment type="subunit">
    <text evidence="3 15">Tetramer of two alpha and two beta subunits.</text>
</comment>
<dbReference type="STRING" id="926561.GCA_000379025_01166"/>
<dbReference type="EC" id="6.1.1.20" evidence="15"/>
<dbReference type="FunFam" id="3.30.56.10:FF:000002">
    <property type="entry name" value="Phenylalanine--tRNA ligase beta subunit"/>
    <property type="match status" value="1"/>
</dbReference>
<keyword evidence="13 15" id="KW-0030">Aminoacyl-tRNA synthetase</keyword>
<dbReference type="GO" id="GO:0006432">
    <property type="term" value="P:phenylalanyl-tRNA aminoacylation"/>
    <property type="evidence" value="ECO:0007669"/>
    <property type="project" value="UniProtKB-UniRule"/>
</dbReference>
<dbReference type="Gene3D" id="3.50.40.10">
    <property type="entry name" value="Phenylalanyl-trna Synthetase, Chain B, domain 3"/>
    <property type="match status" value="1"/>
</dbReference>
<dbReference type="NCBIfam" id="NF045760">
    <property type="entry name" value="YtpR"/>
    <property type="match status" value="1"/>
</dbReference>